<feature type="domain" description="PARP catalytic" evidence="7">
    <location>
        <begin position="146"/>
        <end position="233"/>
    </location>
</feature>
<reference evidence="10 11" key="2">
    <citation type="journal article" date="2018" name="Elife">
        <title>Firefly genomes illuminate parallel origins of bioluminescence in beetles.</title>
        <authorList>
            <person name="Fallon T.R."/>
            <person name="Lower S.E."/>
            <person name="Chang C.H."/>
            <person name="Bessho-Uehara M."/>
            <person name="Martin G.J."/>
            <person name="Bewick A.J."/>
            <person name="Behringer M."/>
            <person name="Debat H.J."/>
            <person name="Wong I."/>
            <person name="Day J.C."/>
            <person name="Suvorov A."/>
            <person name="Silva C.J."/>
            <person name="Stanger-Hall K.F."/>
            <person name="Hall D.W."/>
            <person name="Schmitz R.J."/>
            <person name="Nelson D.R."/>
            <person name="Lewis S.M."/>
            <person name="Shigenobu S."/>
            <person name="Bybee S.M."/>
            <person name="Larracuente A.M."/>
            <person name="Oba Y."/>
            <person name="Weng J.K."/>
        </authorList>
    </citation>
    <scope>NUCLEOTIDE SEQUENCE [LARGE SCALE GENOMIC DNA]</scope>
    <source>
        <strain evidence="10">1611_PpyrPB1</strain>
        <tissue evidence="10">Whole body</tissue>
    </source>
</reference>
<keyword evidence="4" id="KW-0520">NAD</keyword>
<keyword evidence="6" id="KW-1133">Transmembrane helix</keyword>
<dbReference type="AlphaFoldDB" id="A0A1Y1KPU0"/>
<dbReference type="OrthoDB" id="19501at2759"/>
<organism evidence="9">
    <name type="scientific">Photinus pyralis</name>
    <name type="common">Common eastern firefly</name>
    <name type="synonym">Lampyris pyralis</name>
    <dbReference type="NCBI Taxonomy" id="7054"/>
    <lineage>
        <taxon>Eukaryota</taxon>
        <taxon>Metazoa</taxon>
        <taxon>Ecdysozoa</taxon>
        <taxon>Arthropoda</taxon>
        <taxon>Hexapoda</taxon>
        <taxon>Insecta</taxon>
        <taxon>Pterygota</taxon>
        <taxon>Neoptera</taxon>
        <taxon>Endopterygota</taxon>
        <taxon>Coleoptera</taxon>
        <taxon>Polyphaga</taxon>
        <taxon>Elateriformia</taxon>
        <taxon>Elateroidea</taxon>
        <taxon>Lampyridae</taxon>
        <taxon>Lampyrinae</taxon>
        <taxon>Photinus</taxon>
    </lineage>
</organism>
<dbReference type="GO" id="GO:0016779">
    <property type="term" value="F:nucleotidyltransferase activity"/>
    <property type="evidence" value="ECO:0007669"/>
    <property type="project" value="UniProtKB-KW"/>
</dbReference>
<keyword evidence="1" id="KW-0328">Glycosyltransferase</keyword>
<dbReference type="Gene3D" id="3.90.228.10">
    <property type="match status" value="1"/>
</dbReference>
<keyword evidence="2" id="KW-0808">Transferase</keyword>
<keyword evidence="11" id="KW-1185">Reference proteome</keyword>
<gene>
    <name evidence="10" type="ORF">PPYR_05242</name>
</gene>
<reference evidence="10" key="3">
    <citation type="submission" date="2019-08" db="EMBL/GenBank/DDBJ databases">
        <authorList>
            <consortium name="Photinus pyralis genome working group"/>
            <person name="Fallon T.R."/>
            <person name="Sander Lower S.E."/>
            <person name="Weng J.-K."/>
        </authorList>
    </citation>
    <scope>NUCLEOTIDE SEQUENCE</scope>
    <source>
        <strain evidence="10">1611_PpyrPB1</strain>
        <tissue evidence="10">Whole body</tissue>
    </source>
</reference>
<dbReference type="Pfam" id="PF00644">
    <property type="entry name" value="PARP"/>
    <property type="match status" value="1"/>
</dbReference>
<dbReference type="Pfam" id="PF18084">
    <property type="entry name" value="ARTD15_N"/>
    <property type="match status" value="1"/>
</dbReference>
<keyword evidence="6" id="KW-0472">Membrane</keyword>
<keyword evidence="6" id="KW-0812">Transmembrane</keyword>
<evidence type="ECO:0008006" key="12">
    <source>
        <dbReference type="Google" id="ProtNLM"/>
    </source>
</evidence>
<reference evidence="9" key="1">
    <citation type="journal article" date="2016" name="Sci. Rep.">
        <title>Molecular characterization of firefly nuptial gifts: a multi-omics approach sheds light on postcopulatory sexual selection.</title>
        <authorList>
            <person name="Al-Wathiqui N."/>
            <person name="Fallon T.R."/>
            <person name="South A."/>
            <person name="Weng J.K."/>
            <person name="Lewis S.M."/>
        </authorList>
    </citation>
    <scope>NUCLEOTIDE SEQUENCE</scope>
</reference>
<evidence type="ECO:0000259" key="7">
    <source>
        <dbReference type="Pfam" id="PF00644"/>
    </source>
</evidence>
<dbReference type="SUPFAM" id="SSF56399">
    <property type="entry name" value="ADP-ribosylation"/>
    <property type="match status" value="1"/>
</dbReference>
<evidence type="ECO:0000313" key="11">
    <source>
        <dbReference type="Proteomes" id="UP000327044"/>
    </source>
</evidence>
<name>A0A1Y1KPU0_PHOPY</name>
<dbReference type="Proteomes" id="UP000327044">
    <property type="component" value="Unassembled WGS sequence"/>
</dbReference>
<accession>A0A1Y1KPU0</accession>
<evidence type="ECO:0000256" key="4">
    <source>
        <dbReference type="ARBA" id="ARBA00023027"/>
    </source>
</evidence>
<evidence type="ECO:0000256" key="6">
    <source>
        <dbReference type="SAM" id="Phobius"/>
    </source>
</evidence>
<dbReference type="PANTHER" id="PTHR21328">
    <property type="entry name" value="POLY ADP-RIBOSE POLYMERASE FAMILY, MEMBER PARP"/>
    <property type="match status" value="1"/>
</dbReference>
<evidence type="ECO:0000256" key="3">
    <source>
        <dbReference type="ARBA" id="ARBA00022695"/>
    </source>
</evidence>
<feature type="domain" description="PARP16 N-terminal" evidence="8">
    <location>
        <begin position="29"/>
        <end position="107"/>
    </location>
</feature>
<feature type="transmembrane region" description="Helical" evidence="6">
    <location>
        <begin position="287"/>
        <end position="310"/>
    </location>
</feature>
<dbReference type="EMBL" id="VVIM01000003">
    <property type="protein sequence ID" value="KAB0800888.1"/>
    <property type="molecule type" value="Genomic_DNA"/>
</dbReference>
<sequence>MNDENIEMETRNMNDKCDTNSHTEGVSSVLRDNIYGCDLMLCLFLTALQSYRVDTCLRPFPSRYIHDSHKDVDSLRNLCDKIPSLETISKYPRMCSVEILELLKWLLCQKDHLSLRKVNFNKVKVPTTIKKCYQPYYTYEVIYPSKTEEAWQKRRNDRNSFLAYHGSQLDNFYSILKVGLQHNLSGDKALLFGKGIYVTSEITISMSYAPFGLSWKNSMLGNKISIIAVCEVINNPEKVKCKAEKYTQRTIHGDIPDKYFVVTDSDMIRLKYLFVYKESTVAVIESWLVRNLMLVLICLYVFILFCIGFFQGPTWRKVQRYLYNELLSDVLT</sequence>
<evidence type="ECO:0000256" key="5">
    <source>
        <dbReference type="ARBA" id="ARBA00024347"/>
    </source>
</evidence>
<dbReference type="InterPro" id="IPR012317">
    <property type="entry name" value="Poly(ADP-ribose)pol_cat_dom"/>
</dbReference>
<dbReference type="FunCoup" id="A0A1Y1KPU0">
    <property type="interactions" value="103"/>
</dbReference>
<evidence type="ECO:0000259" key="8">
    <source>
        <dbReference type="Pfam" id="PF18084"/>
    </source>
</evidence>
<evidence type="ECO:0000313" key="9">
    <source>
        <dbReference type="EMBL" id="JAV62190.1"/>
    </source>
</evidence>
<protein>
    <recommendedName>
        <fullName evidence="12">Poly [ADP-ribose] polymerase</fullName>
    </recommendedName>
</protein>
<dbReference type="EMBL" id="GEZM01080368">
    <property type="protein sequence ID" value="JAV62190.1"/>
    <property type="molecule type" value="Transcribed_RNA"/>
</dbReference>
<dbReference type="InterPro" id="IPR051838">
    <property type="entry name" value="ARTD_PARP"/>
</dbReference>
<dbReference type="InterPro" id="IPR041400">
    <property type="entry name" value="PARP16_N"/>
</dbReference>
<dbReference type="InParanoid" id="A0A1Y1KPU0"/>
<evidence type="ECO:0000256" key="1">
    <source>
        <dbReference type="ARBA" id="ARBA00022676"/>
    </source>
</evidence>
<evidence type="ECO:0000313" key="10">
    <source>
        <dbReference type="EMBL" id="KAB0800888.1"/>
    </source>
</evidence>
<evidence type="ECO:0000256" key="2">
    <source>
        <dbReference type="ARBA" id="ARBA00022679"/>
    </source>
</evidence>
<proteinExistence type="inferred from homology"/>
<keyword evidence="3" id="KW-0548">Nucleotidyltransferase</keyword>
<comment type="similarity">
    <text evidence="5">Belongs to the ARTD/PARP family.</text>
</comment>
<dbReference type="GO" id="GO:0003950">
    <property type="term" value="F:NAD+ poly-ADP-ribosyltransferase activity"/>
    <property type="evidence" value="ECO:0007669"/>
    <property type="project" value="InterPro"/>
</dbReference>